<proteinExistence type="predicted"/>
<protein>
    <submittedName>
        <fullName evidence="1">Iron-containing redox enzyme family protein</fullName>
    </submittedName>
</protein>
<dbReference type="SUPFAM" id="SSF48613">
    <property type="entry name" value="Heme oxygenase-like"/>
    <property type="match status" value="1"/>
</dbReference>
<dbReference type="InterPro" id="IPR016084">
    <property type="entry name" value="Haem_Oase-like_multi-hlx"/>
</dbReference>
<comment type="caution">
    <text evidence="1">The sequence shown here is derived from an EMBL/GenBank/DDBJ whole genome shotgun (WGS) entry which is preliminary data.</text>
</comment>
<keyword evidence="2" id="KW-1185">Reference proteome</keyword>
<dbReference type="Gene3D" id="1.20.910.10">
    <property type="entry name" value="Heme oxygenase-like"/>
    <property type="match status" value="1"/>
</dbReference>
<dbReference type="EMBL" id="JBEUKS010000006">
    <property type="protein sequence ID" value="MFC1440100.1"/>
    <property type="molecule type" value="Genomic_DNA"/>
</dbReference>
<sequence length="239" mass="25364">MTAPTASSAPTASPAPPASVALRIKLDLAGPAMRAATTALWRPSGLRSRYVEYLYAMHALIRSSVPLLERAALRCAELPPGDGLALPLRRYFEQHAAEERGHDDWLLADLTAAGADPAAALSRLPDPVVAELAGAQYYWVEHHHPVTLLGYVLVLEGNAPAPWLADRLADRTGLPGQAFRTLRDHAELDTGHTAALDALLDALPLTPAQEAAVAVSALRTADGVARLFHQLAAHPGGTR</sequence>
<organism evidence="1 2">
    <name type="scientific">Streptacidiphilus jeojiensis</name>
    <dbReference type="NCBI Taxonomy" id="3229225"/>
    <lineage>
        <taxon>Bacteria</taxon>
        <taxon>Bacillati</taxon>
        <taxon>Actinomycetota</taxon>
        <taxon>Actinomycetes</taxon>
        <taxon>Kitasatosporales</taxon>
        <taxon>Streptomycetaceae</taxon>
        <taxon>Streptacidiphilus</taxon>
    </lineage>
</organism>
<accession>A0ABV6XPA7</accession>
<evidence type="ECO:0000313" key="1">
    <source>
        <dbReference type="EMBL" id="MFC1440100.1"/>
    </source>
</evidence>
<dbReference type="Proteomes" id="UP001592581">
    <property type="component" value="Unassembled WGS sequence"/>
</dbReference>
<evidence type="ECO:0000313" key="2">
    <source>
        <dbReference type="Proteomes" id="UP001592581"/>
    </source>
</evidence>
<dbReference type="RefSeq" id="WP_380565665.1">
    <property type="nucleotide sequence ID" value="NZ_JBEUKS010000006.1"/>
</dbReference>
<gene>
    <name evidence="1" type="ORF">ABUW04_17750</name>
</gene>
<reference evidence="1 2" key="1">
    <citation type="submission" date="2024-06" db="EMBL/GenBank/DDBJ databases">
        <authorList>
            <person name="Lee S.D."/>
        </authorList>
    </citation>
    <scope>NUCLEOTIDE SEQUENCE [LARGE SCALE GENOMIC DNA]</scope>
    <source>
        <strain evidence="1 2">N1-10</strain>
    </source>
</reference>
<dbReference type="Pfam" id="PF14518">
    <property type="entry name" value="Haem_oxygenas_2"/>
    <property type="match status" value="1"/>
</dbReference>
<name>A0ABV6XPA7_9ACTN</name>